<reference evidence="2 3" key="1">
    <citation type="submission" date="2017-11" db="EMBL/GenBank/DDBJ databases">
        <title>De-novo sequencing of pomegranate (Punica granatum L.) genome.</title>
        <authorList>
            <person name="Akparov Z."/>
            <person name="Amiraslanov A."/>
            <person name="Hajiyeva S."/>
            <person name="Abbasov M."/>
            <person name="Kaur K."/>
            <person name="Hamwieh A."/>
            <person name="Solovyev V."/>
            <person name="Salamov A."/>
            <person name="Braich B."/>
            <person name="Kosarev P."/>
            <person name="Mahmoud A."/>
            <person name="Hajiyev E."/>
            <person name="Babayeva S."/>
            <person name="Izzatullayeva V."/>
            <person name="Mammadov A."/>
            <person name="Mammadov A."/>
            <person name="Sharifova S."/>
            <person name="Ojaghi J."/>
            <person name="Eynullazada K."/>
            <person name="Bayramov B."/>
            <person name="Abdulazimova A."/>
            <person name="Shahmuradov I."/>
        </authorList>
    </citation>
    <scope>NUCLEOTIDE SEQUENCE [LARGE SCALE GENOMIC DNA]</scope>
    <source>
        <strain evidence="3">cv. AG2017</strain>
        <tissue evidence="2">Leaf</tissue>
    </source>
</reference>
<proteinExistence type="predicted"/>
<gene>
    <name evidence="2" type="ORF">CRG98_011949</name>
</gene>
<comment type="caution">
    <text evidence="2">The sequence shown here is derived from an EMBL/GenBank/DDBJ whole genome shotgun (WGS) entry which is preliminary data.</text>
</comment>
<sequence length="141" mass="15543">MQIRLPLSSIDYHRLPLPPRSSSICSRCFSASFSYANSAASLPPMSNLIMISGSFSNRASSNSLRAFSLKSQDIPPQHPTEIRPHEEPSGPKDVSVETQCLSSGACQLLPSLQLLLFIVKRLLLLHHMPVQELFNCVRAVV</sequence>
<accession>A0A2I0KIW5</accession>
<feature type="compositionally biased region" description="Basic and acidic residues" evidence="1">
    <location>
        <begin position="80"/>
        <end position="90"/>
    </location>
</feature>
<evidence type="ECO:0000313" key="2">
    <source>
        <dbReference type="EMBL" id="PKI67736.1"/>
    </source>
</evidence>
<dbReference type="EMBL" id="PGOL01000589">
    <property type="protein sequence ID" value="PKI67736.1"/>
    <property type="molecule type" value="Genomic_DNA"/>
</dbReference>
<protein>
    <submittedName>
        <fullName evidence="2">Uncharacterized protein</fullName>
    </submittedName>
</protein>
<dbReference type="AlphaFoldDB" id="A0A2I0KIW5"/>
<evidence type="ECO:0000256" key="1">
    <source>
        <dbReference type="SAM" id="MobiDB-lite"/>
    </source>
</evidence>
<organism evidence="2 3">
    <name type="scientific">Punica granatum</name>
    <name type="common">Pomegranate</name>
    <dbReference type="NCBI Taxonomy" id="22663"/>
    <lineage>
        <taxon>Eukaryota</taxon>
        <taxon>Viridiplantae</taxon>
        <taxon>Streptophyta</taxon>
        <taxon>Embryophyta</taxon>
        <taxon>Tracheophyta</taxon>
        <taxon>Spermatophyta</taxon>
        <taxon>Magnoliopsida</taxon>
        <taxon>eudicotyledons</taxon>
        <taxon>Gunneridae</taxon>
        <taxon>Pentapetalae</taxon>
        <taxon>rosids</taxon>
        <taxon>malvids</taxon>
        <taxon>Myrtales</taxon>
        <taxon>Lythraceae</taxon>
        <taxon>Punica</taxon>
    </lineage>
</organism>
<keyword evidence="3" id="KW-1185">Reference proteome</keyword>
<dbReference type="Proteomes" id="UP000233551">
    <property type="component" value="Unassembled WGS sequence"/>
</dbReference>
<feature type="region of interest" description="Disordered" evidence="1">
    <location>
        <begin position="70"/>
        <end position="94"/>
    </location>
</feature>
<name>A0A2I0KIW5_PUNGR</name>
<evidence type="ECO:0000313" key="3">
    <source>
        <dbReference type="Proteomes" id="UP000233551"/>
    </source>
</evidence>